<accession>A0A1H4H9U2</accession>
<dbReference type="GO" id="GO:0033104">
    <property type="term" value="C:type VI protein secretion system complex"/>
    <property type="evidence" value="ECO:0007669"/>
    <property type="project" value="InterPro"/>
</dbReference>
<dbReference type="AlphaFoldDB" id="A0A1H4H9U2"/>
<dbReference type="EMBL" id="FNRA01000014">
    <property type="protein sequence ID" value="SEB17838.1"/>
    <property type="molecule type" value="Genomic_DNA"/>
</dbReference>
<protein>
    <recommendedName>
        <fullName evidence="3">Type VI secretion system needle protein Hcp</fullName>
    </recommendedName>
</protein>
<name>A0A1H4H9U2_9SPHI</name>
<gene>
    <name evidence="1" type="ORF">SAMN05443550_11425</name>
</gene>
<organism evidence="1 2">
    <name type="scientific">Pedobacter hartonius</name>
    <dbReference type="NCBI Taxonomy" id="425514"/>
    <lineage>
        <taxon>Bacteria</taxon>
        <taxon>Pseudomonadati</taxon>
        <taxon>Bacteroidota</taxon>
        <taxon>Sphingobacteriia</taxon>
        <taxon>Sphingobacteriales</taxon>
        <taxon>Sphingobacteriaceae</taxon>
        <taxon>Pedobacter</taxon>
    </lineage>
</organism>
<evidence type="ECO:0008006" key="3">
    <source>
        <dbReference type="Google" id="ProtNLM"/>
    </source>
</evidence>
<keyword evidence="2" id="KW-1185">Reference proteome</keyword>
<dbReference type="STRING" id="425514.SAMN05443550_11425"/>
<evidence type="ECO:0000313" key="2">
    <source>
        <dbReference type="Proteomes" id="UP000198850"/>
    </source>
</evidence>
<sequence length="131" mass="14426">MAFKAQLTIAGKNFDIISVGYQFKRSVDPKGMPSSAVYGGVINVGIEANEDTSVIESMVNNQHKAVSGSITIKKQDEDAKMKEIEFTDAYVVGFSETLSAFTAEPMTTRFRLSARKITIGTAIHENDWQEK</sequence>
<proteinExistence type="predicted"/>
<dbReference type="OrthoDB" id="955509at2"/>
<dbReference type="Pfam" id="PF17642">
    <property type="entry name" value="TssD"/>
    <property type="match status" value="1"/>
</dbReference>
<dbReference type="Proteomes" id="UP000198850">
    <property type="component" value="Unassembled WGS sequence"/>
</dbReference>
<dbReference type="RefSeq" id="WP_090559657.1">
    <property type="nucleotide sequence ID" value="NZ_FNRA01000014.1"/>
</dbReference>
<reference evidence="1 2" key="1">
    <citation type="submission" date="2016-10" db="EMBL/GenBank/DDBJ databases">
        <authorList>
            <person name="de Groot N.N."/>
        </authorList>
    </citation>
    <scope>NUCLEOTIDE SEQUENCE [LARGE SCALE GENOMIC DNA]</scope>
    <source>
        <strain evidence="1 2">DSM 19033</strain>
    </source>
</reference>
<evidence type="ECO:0000313" key="1">
    <source>
        <dbReference type="EMBL" id="SEB17838.1"/>
    </source>
</evidence>
<dbReference type="InterPro" id="IPR041408">
    <property type="entry name" value="Hcp_Tssd"/>
</dbReference>